<dbReference type="InterPro" id="IPR028994">
    <property type="entry name" value="Integrin_alpha_N"/>
</dbReference>
<dbReference type="InterPro" id="IPR026444">
    <property type="entry name" value="Secre_tail"/>
</dbReference>
<evidence type="ECO:0000256" key="5">
    <source>
        <dbReference type="ARBA" id="ARBA00023136"/>
    </source>
</evidence>
<sequence length="580" mass="62963">MKKIYFIGFGFLVSSMVFSQNLLKQASLHEDGTLSVQEFYVDSHYQISPSEVDPEPFMNFGMPAFPITKNTRGVALADLDMDGVDEILIGINQTFYALKGDGTILFEKELSGAILLPPTVADLDSDGDLEVVINCGYPTTVGGIYVLDHTGEDLPGWPLSFDGHWMINAPAVADLDGDEIMEIVTGERVSGSVGFVHVLKLDGTSFNDNWPVDLGATPAFTPSIGDVDNDGMKDIVIAGSSTGMFVFKQDGSVFSGFPVHSPTVSYSYQSPILVDLDGDENLEIVGANHGDSAAFYAMKSDGSYLTGWPYSLSGWTYAPVTVADIDNDDVYEVYGGNPNFSEGTPLPTIYGISPEGSDLENFPIEKIGGNEGMINIADVNDDGVYELIFGSNITDAEGNGYIHAFSVDGSGEIDGFPLRPKGFTFLNGAVLGDVDDDGLMDLTANSYTLNFGAEVDSMYVNSYNLNVPFDESKILRNGYKGSNTRDGLLHEETMGTIDFDANSFAVYPNPSNGNLNIEFQKSVKKLELKIFNLSGKTVFQNEFSHSSKIQNLNLIHLPPGTYILYLNADGNLRSQKWIKK</sequence>
<organism evidence="8 9">
    <name type="scientific">Moheibacter lacus</name>
    <dbReference type="NCBI Taxonomy" id="2745851"/>
    <lineage>
        <taxon>Bacteria</taxon>
        <taxon>Pseudomonadati</taxon>
        <taxon>Bacteroidota</taxon>
        <taxon>Flavobacteriia</taxon>
        <taxon>Flavobacteriales</taxon>
        <taxon>Weeksellaceae</taxon>
        <taxon>Moheibacter</taxon>
    </lineage>
</organism>
<dbReference type="InterPro" id="IPR013517">
    <property type="entry name" value="FG-GAP"/>
</dbReference>
<comment type="subcellular location">
    <subcellularLocation>
        <location evidence="1">Membrane</location>
        <topology evidence="1">Single-pass membrane protein</topology>
    </subcellularLocation>
</comment>
<evidence type="ECO:0000259" key="7">
    <source>
        <dbReference type="Pfam" id="PF18962"/>
    </source>
</evidence>
<dbReference type="AlphaFoldDB" id="A0A838ZLR1"/>
<dbReference type="Proteomes" id="UP000552241">
    <property type="component" value="Unassembled WGS sequence"/>
</dbReference>
<dbReference type="InterPro" id="IPR045232">
    <property type="entry name" value="FAM234"/>
</dbReference>
<proteinExistence type="predicted"/>
<dbReference type="EMBL" id="JACDZE010000001">
    <property type="protein sequence ID" value="MBA5628690.1"/>
    <property type="molecule type" value="Genomic_DNA"/>
</dbReference>
<dbReference type="NCBIfam" id="TIGR04183">
    <property type="entry name" value="Por_Secre_tail"/>
    <property type="match status" value="1"/>
</dbReference>
<protein>
    <submittedName>
        <fullName evidence="8">T9SS type A sorting domain-containing protein</fullName>
    </submittedName>
</protein>
<feature type="signal peptide" evidence="6">
    <location>
        <begin position="1"/>
        <end position="19"/>
    </location>
</feature>
<dbReference type="Pfam" id="PF13517">
    <property type="entry name" value="FG-GAP_3"/>
    <property type="match status" value="2"/>
</dbReference>
<name>A0A838ZLR1_9FLAO</name>
<evidence type="ECO:0000256" key="1">
    <source>
        <dbReference type="ARBA" id="ARBA00004167"/>
    </source>
</evidence>
<keyword evidence="2" id="KW-0812">Transmembrane</keyword>
<evidence type="ECO:0000256" key="6">
    <source>
        <dbReference type="SAM" id="SignalP"/>
    </source>
</evidence>
<gene>
    <name evidence="8" type="ORF">HU137_02770</name>
</gene>
<evidence type="ECO:0000256" key="3">
    <source>
        <dbReference type="ARBA" id="ARBA00022729"/>
    </source>
</evidence>
<evidence type="ECO:0000256" key="2">
    <source>
        <dbReference type="ARBA" id="ARBA00022692"/>
    </source>
</evidence>
<dbReference type="Gene3D" id="2.130.10.130">
    <property type="entry name" value="Integrin alpha, N-terminal"/>
    <property type="match status" value="1"/>
</dbReference>
<evidence type="ECO:0000256" key="4">
    <source>
        <dbReference type="ARBA" id="ARBA00022989"/>
    </source>
</evidence>
<dbReference type="SUPFAM" id="SSF69318">
    <property type="entry name" value="Integrin alpha N-terminal domain"/>
    <property type="match status" value="2"/>
</dbReference>
<dbReference type="PANTHER" id="PTHR21419">
    <property type="match status" value="1"/>
</dbReference>
<evidence type="ECO:0000313" key="9">
    <source>
        <dbReference type="Proteomes" id="UP000552241"/>
    </source>
</evidence>
<keyword evidence="9" id="KW-1185">Reference proteome</keyword>
<keyword evidence="5" id="KW-0472">Membrane</keyword>
<reference evidence="8 9" key="1">
    <citation type="submission" date="2020-07" db="EMBL/GenBank/DDBJ databases">
        <title>Moheibacter lacus sp. nov., a member of the family Flavobacteriaceae isolated from freshwater lake sediment.</title>
        <authorList>
            <person name="Liu Y."/>
        </authorList>
    </citation>
    <scope>NUCLEOTIDE SEQUENCE [LARGE SCALE GENOMIC DNA]</scope>
    <source>
        <strain evidence="8 9">BDHS18</strain>
    </source>
</reference>
<comment type="caution">
    <text evidence="8">The sequence shown here is derived from an EMBL/GenBank/DDBJ whole genome shotgun (WGS) entry which is preliminary data.</text>
</comment>
<dbReference type="Pfam" id="PF18962">
    <property type="entry name" value="Por_Secre_tail"/>
    <property type="match status" value="1"/>
</dbReference>
<evidence type="ECO:0000313" key="8">
    <source>
        <dbReference type="EMBL" id="MBA5628690.1"/>
    </source>
</evidence>
<keyword evidence="4" id="KW-1133">Transmembrane helix</keyword>
<dbReference type="GO" id="GO:0016020">
    <property type="term" value="C:membrane"/>
    <property type="evidence" value="ECO:0007669"/>
    <property type="project" value="UniProtKB-SubCell"/>
</dbReference>
<dbReference type="RefSeq" id="WP_182042278.1">
    <property type="nucleotide sequence ID" value="NZ_JACDZE010000001.1"/>
</dbReference>
<dbReference type="PANTHER" id="PTHR21419:SF23">
    <property type="entry name" value="PROTEIN DEFECTIVE IN EXINE FORMATION 1"/>
    <property type="match status" value="1"/>
</dbReference>
<feature type="chain" id="PRO_5032544871" evidence="6">
    <location>
        <begin position="20"/>
        <end position="580"/>
    </location>
</feature>
<feature type="domain" description="Secretion system C-terminal sorting" evidence="7">
    <location>
        <begin position="506"/>
        <end position="577"/>
    </location>
</feature>
<keyword evidence="3 6" id="KW-0732">Signal</keyword>
<accession>A0A838ZLR1</accession>
<dbReference type="Gene3D" id="2.60.40.3080">
    <property type="match status" value="1"/>
</dbReference>